<feature type="compositionally biased region" description="Basic and acidic residues" evidence="1">
    <location>
        <begin position="203"/>
        <end position="219"/>
    </location>
</feature>
<dbReference type="EMBL" id="JH767571">
    <property type="protein sequence ID" value="EON65037.1"/>
    <property type="molecule type" value="Genomic_DNA"/>
</dbReference>
<dbReference type="eggNOG" id="ENOG502SSNK">
    <property type="taxonomic scope" value="Eukaryota"/>
</dbReference>
<dbReference type="AlphaFoldDB" id="R7YSY7"/>
<feature type="compositionally biased region" description="Low complexity" evidence="1">
    <location>
        <begin position="112"/>
        <end position="134"/>
    </location>
</feature>
<protein>
    <submittedName>
        <fullName evidence="2">Uncharacterized protein</fullName>
    </submittedName>
</protein>
<evidence type="ECO:0000313" key="2">
    <source>
        <dbReference type="EMBL" id="EON65037.1"/>
    </source>
</evidence>
<evidence type="ECO:0000313" key="3">
    <source>
        <dbReference type="Proteomes" id="UP000016924"/>
    </source>
</evidence>
<feature type="region of interest" description="Disordered" evidence="1">
    <location>
        <begin position="96"/>
        <end position="219"/>
    </location>
</feature>
<proteinExistence type="predicted"/>
<gene>
    <name evidence="2" type="ORF">W97_04272</name>
</gene>
<evidence type="ECO:0000256" key="1">
    <source>
        <dbReference type="SAM" id="MobiDB-lite"/>
    </source>
</evidence>
<reference evidence="3" key="1">
    <citation type="submission" date="2012-06" db="EMBL/GenBank/DDBJ databases">
        <title>The genome sequence of Coniosporium apollinis CBS 100218.</title>
        <authorList>
            <consortium name="The Broad Institute Genome Sequencing Platform"/>
            <person name="Cuomo C."/>
            <person name="Gorbushina A."/>
            <person name="Noack S."/>
            <person name="Walker B."/>
            <person name="Young S.K."/>
            <person name="Zeng Q."/>
            <person name="Gargeya S."/>
            <person name="Fitzgerald M."/>
            <person name="Haas B."/>
            <person name="Abouelleil A."/>
            <person name="Alvarado L."/>
            <person name="Arachchi H.M."/>
            <person name="Berlin A.M."/>
            <person name="Chapman S.B."/>
            <person name="Goldberg J."/>
            <person name="Griggs A."/>
            <person name="Gujja S."/>
            <person name="Hansen M."/>
            <person name="Howarth C."/>
            <person name="Imamovic A."/>
            <person name="Larimer J."/>
            <person name="McCowan C."/>
            <person name="Montmayeur A."/>
            <person name="Murphy C."/>
            <person name="Neiman D."/>
            <person name="Pearson M."/>
            <person name="Priest M."/>
            <person name="Roberts A."/>
            <person name="Saif S."/>
            <person name="Shea T."/>
            <person name="Sisk P."/>
            <person name="Sykes S."/>
            <person name="Wortman J."/>
            <person name="Nusbaum C."/>
            <person name="Birren B."/>
        </authorList>
    </citation>
    <scope>NUCLEOTIDE SEQUENCE [LARGE SCALE GENOMIC DNA]</scope>
    <source>
        <strain evidence="3">CBS 100218</strain>
    </source>
</reference>
<feature type="compositionally biased region" description="Basic and acidic residues" evidence="1">
    <location>
        <begin position="139"/>
        <end position="150"/>
    </location>
</feature>
<dbReference type="OrthoDB" id="5426872at2759"/>
<sequence>MAPLALPPHVSHTSVPLSPSSALTLISAYLKETETSPHLHPDALLTTSGPTYSAASGSTGGLTLHNLRRVEAGLRGERLAPDPEKEGDDTVLNGLIAETEGRGRKRKGAGRDGATTADGNVVAGADDAADGVEAWQDPEEYRRETERDGIEQGEIGDCNNFVANDGDPSVRVTAPHGADGEAAGEKVGKVDKEARKRAKKERAKAEKPERAAKRAKDKA</sequence>
<feature type="compositionally biased region" description="Basic and acidic residues" evidence="1">
    <location>
        <begin position="183"/>
        <end position="194"/>
    </location>
</feature>
<dbReference type="RefSeq" id="XP_007780354.1">
    <property type="nucleotide sequence ID" value="XM_007782164.1"/>
</dbReference>
<accession>R7YSY7</accession>
<dbReference type="HOGENOM" id="CLU_104465_1_0_1"/>
<name>R7YSY7_CONA1</name>
<dbReference type="GeneID" id="19901583"/>
<dbReference type="OMA" id="SYEREQT"/>
<organism evidence="2 3">
    <name type="scientific">Coniosporium apollinis (strain CBS 100218)</name>
    <name type="common">Rock-inhabiting black yeast</name>
    <dbReference type="NCBI Taxonomy" id="1168221"/>
    <lineage>
        <taxon>Eukaryota</taxon>
        <taxon>Fungi</taxon>
        <taxon>Dikarya</taxon>
        <taxon>Ascomycota</taxon>
        <taxon>Pezizomycotina</taxon>
        <taxon>Dothideomycetes</taxon>
        <taxon>Dothideomycetes incertae sedis</taxon>
        <taxon>Coniosporium</taxon>
    </lineage>
</organism>
<dbReference type="Proteomes" id="UP000016924">
    <property type="component" value="Unassembled WGS sequence"/>
</dbReference>
<keyword evidence="3" id="KW-1185">Reference proteome</keyword>